<name>C0W805_9ACTO</name>
<evidence type="ECO:0008006" key="3">
    <source>
        <dbReference type="Google" id="ProtNLM"/>
    </source>
</evidence>
<gene>
    <name evidence="1" type="ORF">HMPREF0058_1999</name>
</gene>
<protein>
    <recommendedName>
        <fullName evidence="3">Transposase</fullName>
    </recommendedName>
</protein>
<dbReference type="AlphaFoldDB" id="C0W805"/>
<accession>C0W805</accession>
<dbReference type="Proteomes" id="UP000004778">
    <property type="component" value="Unassembled WGS sequence"/>
</dbReference>
<keyword evidence="2" id="KW-1185">Reference proteome</keyword>
<proteinExistence type="predicted"/>
<dbReference type="HOGENOM" id="CLU_062186_4_0_11"/>
<evidence type="ECO:0000313" key="2">
    <source>
        <dbReference type="Proteomes" id="UP000004778"/>
    </source>
</evidence>
<evidence type="ECO:0000313" key="1">
    <source>
        <dbReference type="EMBL" id="EEH65127.1"/>
    </source>
</evidence>
<dbReference type="eggNOG" id="COG3677">
    <property type="taxonomic scope" value="Bacteria"/>
</dbReference>
<reference evidence="1 2" key="1">
    <citation type="submission" date="2009-01" db="EMBL/GenBank/DDBJ databases">
        <authorList>
            <person name="Qin X."/>
            <person name="Bachman B."/>
            <person name="Battles P."/>
            <person name="Bell A."/>
            <person name="Bess C."/>
            <person name="Bickham C."/>
            <person name="Chaboub L."/>
            <person name="Chen D."/>
            <person name="Coyle M."/>
            <person name="Deiros D.R."/>
            <person name="Dinh H."/>
            <person name="Forbes L."/>
            <person name="Fowler G."/>
            <person name="Francisco L."/>
            <person name="Fu Q."/>
            <person name="Gubbala S."/>
            <person name="Hale W."/>
            <person name="Han Y."/>
            <person name="Hemphill L."/>
            <person name="Highlander S.K."/>
            <person name="Hirani K."/>
            <person name="Hogues M."/>
            <person name="Jackson L."/>
            <person name="Jakkamsetti A."/>
            <person name="Javaid M."/>
            <person name="Jiang H."/>
            <person name="Korchina V."/>
            <person name="Kovar C."/>
            <person name="Lara F."/>
            <person name="Lee S."/>
            <person name="Mata R."/>
            <person name="Mathew T."/>
            <person name="Moen C."/>
            <person name="Morales K."/>
            <person name="Munidasa M."/>
            <person name="Nazareth L."/>
            <person name="Ngo R."/>
            <person name="Nguyen L."/>
            <person name="Okwuonu G."/>
            <person name="Ongeri F."/>
            <person name="Patil S."/>
            <person name="Petrosino J."/>
            <person name="Pham C."/>
            <person name="Pham P."/>
            <person name="Pu L.-L."/>
            <person name="Puazo M."/>
            <person name="Raj R."/>
            <person name="Reid J."/>
            <person name="Rouhana J."/>
            <person name="Saada N."/>
            <person name="Shang Y."/>
            <person name="Simmons D."/>
            <person name="Thornton R."/>
            <person name="Warren J."/>
            <person name="Weissenberger G."/>
            <person name="Zhang J."/>
            <person name="Zhang L."/>
            <person name="Zhou C."/>
            <person name="Zhu D."/>
            <person name="Muzny D."/>
            <person name="Worley K."/>
            <person name="Gibbs R."/>
        </authorList>
    </citation>
    <scope>NUCLEOTIDE SEQUENCE [LARGE SCALE GENOMIC DNA]</scope>
    <source>
        <strain evidence="1 2">DSM 15434</strain>
    </source>
</reference>
<dbReference type="OrthoDB" id="9793302at2"/>
<dbReference type="STRING" id="103621.GCA_001067145_00308"/>
<dbReference type="EMBL" id="ACFH01000182">
    <property type="protein sequence ID" value="EEH65127.1"/>
    <property type="molecule type" value="Genomic_DNA"/>
</dbReference>
<organism evidence="1 2">
    <name type="scientific">Actinomyces urogenitalis DSM 15434</name>
    <dbReference type="NCBI Taxonomy" id="525246"/>
    <lineage>
        <taxon>Bacteria</taxon>
        <taxon>Bacillati</taxon>
        <taxon>Actinomycetota</taxon>
        <taxon>Actinomycetes</taxon>
        <taxon>Actinomycetales</taxon>
        <taxon>Actinomycetaceae</taxon>
        <taxon>Actinomyces</taxon>
    </lineage>
</organism>
<sequence length="161" mass="19002">MADYQAWDQHWSDFLAEKTLTATGWVYTHERLVRVRNSINKLISRGVMFTFCDPVWQMPMPAMNNQIEGAVNSSLRQMLRDHRGMRLTRRIKAIFWWCYMHTDNPLPAAQILKTMPTDTDIENAWQQASLKHQTSEIIPKWGDVVAWNELHHSTPYNNTWD</sequence>
<comment type="caution">
    <text evidence="1">The sequence shown here is derived from an EMBL/GenBank/DDBJ whole genome shotgun (WGS) entry which is preliminary data.</text>
</comment>